<reference evidence="23" key="1">
    <citation type="submission" date="2025-08" db="UniProtKB">
        <authorList>
            <consortium name="RefSeq"/>
        </authorList>
    </citation>
    <scope>IDENTIFICATION</scope>
</reference>
<dbReference type="InterPro" id="IPR033162">
    <property type="entry name" value="TBCD"/>
</dbReference>
<evidence type="ECO:0000256" key="13">
    <source>
        <dbReference type="ARBA" id="ARBA00023186"/>
    </source>
</evidence>
<evidence type="ECO:0000313" key="23">
    <source>
        <dbReference type="RefSeq" id="XP_007957977.1"/>
    </source>
</evidence>
<dbReference type="PANTHER" id="PTHR12658">
    <property type="entry name" value="BETA-TUBULIN COFACTOR D"/>
    <property type="match status" value="1"/>
</dbReference>
<dbReference type="GO" id="GO:0005096">
    <property type="term" value="F:GTPase activator activity"/>
    <property type="evidence" value="ECO:0007669"/>
    <property type="project" value="InterPro"/>
</dbReference>
<evidence type="ECO:0000256" key="4">
    <source>
        <dbReference type="ARBA" id="ARBA00004536"/>
    </source>
</evidence>
<comment type="subcellular location">
    <subcellularLocation>
        <location evidence="4">Cell junction</location>
        <location evidence="4">Adherens junction</location>
    </subcellularLocation>
    <subcellularLocation>
        <location evidence="3">Cell junction</location>
        <location evidence="3">Tight junction</location>
    </subcellularLocation>
    <subcellularLocation>
        <location evidence="2">Cytoplasm</location>
        <location evidence="2">Cytoskeleton</location>
        <location evidence="2">Microtubule organizing center</location>
        <location evidence="2">Centrosome</location>
    </subcellularLocation>
    <subcellularLocation>
        <location evidence="1">Lateral cell membrane</location>
    </subcellularLocation>
</comment>
<dbReference type="GeneID" id="103213990"/>
<evidence type="ECO:0000256" key="15">
    <source>
        <dbReference type="ARBA" id="ARBA00057349"/>
    </source>
</evidence>
<dbReference type="AlphaFoldDB" id="A0A8B7BE56"/>
<dbReference type="PROSITE" id="PS50077">
    <property type="entry name" value="HEAT_REPEAT"/>
    <property type="match status" value="1"/>
</dbReference>
<evidence type="ECO:0000256" key="14">
    <source>
        <dbReference type="ARBA" id="ARBA00023212"/>
    </source>
</evidence>
<dbReference type="GO" id="GO:0034333">
    <property type="term" value="P:adherens junction assembly"/>
    <property type="evidence" value="ECO:0007669"/>
    <property type="project" value="TreeGrafter"/>
</dbReference>
<evidence type="ECO:0000256" key="16">
    <source>
        <dbReference type="ARBA" id="ARBA00064145"/>
    </source>
</evidence>
<dbReference type="GO" id="GO:0048487">
    <property type="term" value="F:beta-tubulin binding"/>
    <property type="evidence" value="ECO:0007669"/>
    <property type="project" value="InterPro"/>
</dbReference>
<keyword evidence="10" id="KW-0677">Repeat</keyword>
<evidence type="ECO:0000256" key="9">
    <source>
        <dbReference type="ARBA" id="ARBA00022490"/>
    </source>
</evidence>
<evidence type="ECO:0000256" key="8">
    <source>
        <dbReference type="ARBA" id="ARBA00022475"/>
    </source>
</evidence>
<dbReference type="RefSeq" id="XP_007957977.1">
    <property type="nucleotide sequence ID" value="XM_007959786.1"/>
</dbReference>
<evidence type="ECO:0000256" key="3">
    <source>
        <dbReference type="ARBA" id="ARBA00004435"/>
    </source>
</evidence>
<organism evidence="22 23">
    <name type="scientific">Orycteropus afer afer</name>
    <dbReference type="NCBI Taxonomy" id="1230840"/>
    <lineage>
        <taxon>Eukaryota</taxon>
        <taxon>Metazoa</taxon>
        <taxon>Chordata</taxon>
        <taxon>Craniata</taxon>
        <taxon>Vertebrata</taxon>
        <taxon>Euteleostomi</taxon>
        <taxon>Mammalia</taxon>
        <taxon>Eutheria</taxon>
        <taxon>Afrotheria</taxon>
        <taxon>Tubulidentata</taxon>
        <taxon>Orycteropodidae</taxon>
        <taxon>Orycteropus</taxon>
    </lineage>
</organism>
<dbReference type="GO" id="GO:0005813">
    <property type="term" value="C:centrosome"/>
    <property type="evidence" value="ECO:0007669"/>
    <property type="project" value="UniProtKB-SubCell"/>
</dbReference>
<keyword evidence="14" id="KW-0206">Cytoskeleton</keyword>
<keyword evidence="11" id="KW-0965">Cell junction</keyword>
<protein>
    <recommendedName>
        <fullName evidence="6">Tubulin-specific chaperone D</fullName>
    </recommendedName>
    <alternativeName>
        <fullName evidence="17">Beta-tubulin cofactor D</fullName>
    </alternativeName>
    <alternativeName>
        <fullName evidence="18">Tubulin-folding cofactor D</fullName>
    </alternativeName>
</protein>
<dbReference type="GO" id="GO:0016328">
    <property type="term" value="C:lateral plasma membrane"/>
    <property type="evidence" value="ECO:0007669"/>
    <property type="project" value="UniProtKB-SubCell"/>
</dbReference>
<evidence type="ECO:0000256" key="11">
    <source>
        <dbReference type="ARBA" id="ARBA00022949"/>
    </source>
</evidence>
<dbReference type="FunFam" id="1.25.10.10:FF:000268">
    <property type="entry name" value="tubulin-specific chaperone D"/>
    <property type="match status" value="1"/>
</dbReference>
<keyword evidence="13" id="KW-0143">Chaperone</keyword>
<dbReference type="InterPro" id="IPR011989">
    <property type="entry name" value="ARM-like"/>
</dbReference>
<accession>A0A8B7BE56</accession>
<dbReference type="CTD" id="6904"/>
<evidence type="ECO:0000256" key="5">
    <source>
        <dbReference type="ARBA" id="ARBA00006853"/>
    </source>
</evidence>
<keyword evidence="7" id="KW-0796">Tight junction</keyword>
<dbReference type="GO" id="GO:0005923">
    <property type="term" value="C:bicellular tight junction"/>
    <property type="evidence" value="ECO:0007669"/>
    <property type="project" value="UniProtKB-SubCell"/>
</dbReference>
<dbReference type="Proteomes" id="UP000694850">
    <property type="component" value="Unplaced"/>
</dbReference>
<sequence>MALSDESAAGAPEEQEEDAGRESDALARGAALEAFGESAETRALLGRLRDVHGDRAAREVALERFRVIMDKYQEQPHLLDPHLEWMMTLLLDIVQEKTSSPTLVHLAFKFLYIITKVRGYKIFLRLFPHEVADVQPVLDMFTNQDPRDYETWETRYMLLLWLSVTCLIPFDFSRLDGNLAAQPGPARIPVMDRILQIAESYLVVSDKARDAAAVLVSKFITRPDVKQKKMATFLDWALRTLACSSFQTIEGTITMNGVLQALAQIFKHGKREDCLPYASIVLKCLDACRLSEGNHTPLRKLGMKLVQRLGLTFLRPRVAKWRYHRGYRSLAANLKLPTQKQNEQTAHTETSDGEDDYDVPEEVENVIEQLLAGLKDKDTVVRWSAAKGIGRMAGRLPQDMADDVVGSMLDCFSFQETDNAWHGGCLALAELGRRGLLLPARLTDVVAVIRRALTYDEKRGACSVGANVRDAACYVCWAFARAYEPAELRPFVAEISSALLIVTVFDRNVNCRRAASAAFQENVGRQGTFPHGIDILTTADYFAVGNRASCFLVISVFIAGFPEYTQPMIDHLVTMKISHWDRVIRELSAKALRNLAWCAPEYCATHVFPKLLSLTQSPDLHTRHGAILACGEVTCTLYGFATQGGRPVTDYLDERALQGLKQIHQQLYDHQLYRGLGGELMRQADLGQQQETLWSGGLSASLWSLQIRNTTASHVYEMVLTYGEEVTGNQALDEVMTVLGETVWDAELPLVREQRNRLCDL</sequence>
<feature type="compositionally biased region" description="Polar residues" evidence="20">
    <location>
        <begin position="338"/>
        <end position="348"/>
    </location>
</feature>
<keyword evidence="22" id="KW-1185">Reference proteome</keyword>
<evidence type="ECO:0000256" key="6">
    <source>
        <dbReference type="ARBA" id="ARBA00015003"/>
    </source>
</evidence>
<dbReference type="InterPro" id="IPR016024">
    <property type="entry name" value="ARM-type_fold"/>
</dbReference>
<dbReference type="PANTHER" id="PTHR12658:SF0">
    <property type="entry name" value="TUBULIN-SPECIFIC CHAPERONE D"/>
    <property type="match status" value="1"/>
</dbReference>
<evidence type="ECO:0000256" key="1">
    <source>
        <dbReference type="ARBA" id="ARBA00004124"/>
    </source>
</evidence>
<keyword evidence="8" id="KW-1003">Cell membrane</keyword>
<evidence type="ECO:0000256" key="12">
    <source>
        <dbReference type="ARBA" id="ARBA00023136"/>
    </source>
</evidence>
<dbReference type="Pfam" id="PF23579">
    <property type="entry name" value="ARM_TBCD"/>
    <property type="match status" value="1"/>
</dbReference>
<dbReference type="GO" id="GO:0031115">
    <property type="term" value="P:negative regulation of microtubule polymerization"/>
    <property type="evidence" value="ECO:0007669"/>
    <property type="project" value="UniProtKB-ARBA"/>
</dbReference>
<dbReference type="SUPFAM" id="SSF48371">
    <property type="entry name" value="ARM repeat"/>
    <property type="match status" value="2"/>
</dbReference>
<dbReference type="InterPro" id="IPR058033">
    <property type="entry name" value="ARM_TBCD_2nd"/>
</dbReference>
<evidence type="ECO:0000256" key="17">
    <source>
        <dbReference type="ARBA" id="ARBA00077974"/>
    </source>
</evidence>
<evidence type="ECO:0000256" key="2">
    <source>
        <dbReference type="ARBA" id="ARBA00004300"/>
    </source>
</evidence>
<dbReference type="GO" id="GO:0000226">
    <property type="term" value="P:microtubule cytoskeleton organization"/>
    <property type="evidence" value="ECO:0007669"/>
    <property type="project" value="TreeGrafter"/>
</dbReference>
<dbReference type="GO" id="GO:0070830">
    <property type="term" value="P:bicellular tight junction assembly"/>
    <property type="evidence" value="ECO:0007669"/>
    <property type="project" value="TreeGrafter"/>
</dbReference>
<dbReference type="InterPro" id="IPR021133">
    <property type="entry name" value="HEAT_type_2"/>
</dbReference>
<evidence type="ECO:0000256" key="20">
    <source>
        <dbReference type="SAM" id="MobiDB-lite"/>
    </source>
</evidence>
<evidence type="ECO:0000313" key="22">
    <source>
        <dbReference type="Proteomes" id="UP000694850"/>
    </source>
</evidence>
<dbReference type="Pfam" id="PF25767">
    <property type="entry name" value="ARM_TBCD_2nd"/>
    <property type="match status" value="1"/>
</dbReference>
<evidence type="ECO:0000256" key="7">
    <source>
        <dbReference type="ARBA" id="ARBA00022427"/>
    </source>
</evidence>
<evidence type="ECO:0000256" key="18">
    <source>
        <dbReference type="ARBA" id="ARBA00079875"/>
    </source>
</evidence>
<dbReference type="OrthoDB" id="9836395at2759"/>
<keyword evidence="12" id="KW-0472">Membrane</keyword>
<feature type="non-terminal residue" evidence="23">
    <location>
        <position position="761"/>
    </location>
</feature>
<name>A0A8B7BE56_ORYAF</name>
<feature type="region of interest" description="Disordered" evidence="20">
    <location>
        <begin position="338"/>
        <end position="357"/>
    </location>
</feature>
<comment type="subunit">
    <text evidence="16">Found in a complex with at least ARL2, PPP2CB, PPP2R1A, PPP2R2A, PPP2R5E and TBCD. Interacts with PPP2CB. Part of a supercomplex made of cofactors A to E. Cofactors A and D function by capturing and stabilizing tubulin in a quasi-native conformation. Cofactor E binds to the cofactor D-tubulin complex; interaction with cofactor C then causes the release of tubulin polypeptides that are committed to the native state. Interacts with ARL2; interaction is enhanced with the GDP-bound form of ARL2. Does not interact with ARL3, ARL4A and ARL4D. Interacts with beta tubulin. Interacts with TBCE.</text>
</comment>
<dbReference type="GO" id="GO:0007023">
    <property type="term" value="P:post-chaperonin tubulin folding pathway"/>
    <property type="evidence" value="ECO:0007669"/>
    <property type="project" value="InterPro"/>
</dbReference>
<gene>
    <name evidence="23" type="primary">TBCD</name>
</gene>
<proteinExistence type="inferred from homology"/>
<feature type="repeat" description="HEAT" evidence="19">
    <location>
        <begin position="366"/>
        <end position="403"/>
    </location>
</feature>
<comment type="similarity">
    <text evidence="5">Belongs to the TBCD family.</text>
</comment>
<comment type="function">
    <text evidence="15">Tubulin-folding protein implicated in the first step of the tubulin folding pathway and required for tubulin complex assembly. Involved in the regulation of microtubule polymerization or depolymerization, it modulates microtubule dynamics by capturing GTP-bound beta-tubulin (TUBB). Its ability to interact with beta tubulin is regulated via its interaction with ARL2. Acts as a GTPase-activating protein (GAP) for ARL2. Induces microtubule disruption in absence of ARL2. Increases degradation of beta tubulin, when overexpressed in polarized cells. Promotes epithelial cell detachment, a process antagonized by ARL2. Induces tight adherens and tight junctions disassembly at the lateral cell membrane. Required for correct assembly and maintenance of the mitotic spindle, and proper progression of mitosis. Involved in neuron morphogenesis.</text>
</comment>
<keyword evidence="9" id="KW-0963">Cytoplasm</keyword>
<feature type="region of interest" description="Disordered" evidence="20">
    <location>
        <begin position="1"/>
        <end position="24"/>
    </location>
</feature>
<dbReference type="GO" id="GO:0005912">
    <property type="term" value="C:adherens junction"/>
    <property type="evidence" value="ECO:0007669"/>
    <property type="project" value="UniProtKB-SubCell"/>
</dbReference>
<evidence type="ECO:0000256" key="10">
    <source>
        <dbReference type="ARBA" id="ARBA00022737"/>
    </source>
</evidence>
<dbReference type="Gene3D" id="1.25.10.10">
    <property type="entry name" value="Leucine-rich Repeat Variant"/>
    <property type="match status" value="2"/>
</dbReference>
<dbReference type="GO" id="GO:0007021">
    <property type="term" value="P:tubulin complex assembly"/>
    <property type="evidence" value="ECO:0007669"/>
    <property type="project" value="InterPro"/>
</dbReference>
<evidence type="ECO:0000259" key="21">
    <source>
        <dbReference type="Pfam" id="PF25767"/>
    </source>
</evidence>
<evidence type="ECO:0000256" key="19">
    <source>
        <dbReference type="PROSITE-ProRule" id="PRU00103"/>
    </source>
</evidence>
<feature type="domain" description="Tubulin-folding cofactor D ARM repeats" evidence="21">
    <location>
        <begin position="298"/>
        <end position="533"/>
    </location>
</feature>